<gene>
    <name evidence="1" type="ORF">PsorP6_016546</name>
</gene>
<dbReference type="Proteomes" id="UP001163321">
    <property type="component" value="Chromosome 8"/>
</dbReference>
<evidence type="ECO:0000313" key="1">
    <source>
        <dbReference type="EMBL" id="KAI9906306.1"/>
    </source>
</evidence>
<reference evidence="1 2" key="1">
    <citation type="journal article" date="2022" name="bioRxiv">
        <title>The genome of the oomycete Peronosclerospora sorghi, a cosmopolitan pathogen of maize and sorghum, is inflated with dispersed pseudogenes.</title>
        <authorList>
            <person name="Fletcher K."/>
            <person name="Martin F."/>
            <person name="Isakeit T."/>
            <person name="Cavanaugh K."/>
            <person name="Magill C."/>
            <person name="Michelmore R."/>
        </authorList>
    </citation>
    <scope>NUCLEOTIDE SEQUENCE [LARGE SCALE GENOMIC DNA]</scope>
    <source>
        <strain evidence="1">P6</strain>
    </source>
</reference>
<name>A0ACC0VLE9_9STRA</name>
<proteinExistence type="predicted"/>
<keyword evidence="2" id="KW-1185">Reference proteome</keyword>
<protein>
    <submittedName>
        <fullName evidence="1">Uncharacterized protein</fullName>
    </submittedName>
</protein>
<dbReference type="EMBL" id="CM047587">
    <property type="protein sequence ID" value="KAI9906306.1"/>
    <property type="molecule type" value="Genomic_DNA"/>
</dbReference>
<organism evidence="1 2">
    <name type="scientific">Peronosclerospora sorghi</name>
    <dbReference type="NCBI Taxonomy" id="230839"/>
    <lineage>
        <taxon>Eukaryota</taxon>
        <taxon>Sar</taxon>
        <taxon>Stramenopiles</taxon>
        <taxon>Oomycota</taxon>
        <taxon>Peronosporomycetes</taxon>
        <taxon>Peronosporales</taxon>
        <taxon>Peronosporaceae</taxon>
        <taxon>Peronosclerospora</taxon>
    </lineage>
</organism>
<sequence length="157" mass="17239">MIDLKKKKFGNKSALPSRNPNVFGQRPEELNGGDVVDTKRYRERIGLMLYIANGTRPYIYVSLCELSEHLKAPKPAPYEGSDPSPTLSCGASKFRSCYCRNGATMINPVFYVDAIWGSGITTRRSTSVVLALLCGAPVIYKSVVQCLVALSSDKPNM</sequence>
<evidence type="ECO:0000313" key="2">
    <source>
        <dbReference type="Proteomes" id="UP001163321"/>
    </source>
</evidence>
<comment type="caution">
    <text evidence="1">The sequence shown here is derived from an EMBL/GenBank/DDBJ whole genome shotgun (WGS) entry which is preliminary data.</text>
</comment>
<accession>A0ACC0VLE9</accession>